<dbReference type="FunFam" id="3.30.980.10:FF:000004">
    <property type="entry name" value="Alanine--tRNA ligase, cytoplasmic"/>
    <property type="match status" value="1"/>
</dbReference>
<organism evidence="11 12">
    <name type="scientific">Candidatus Gottesmanbacteria bacterium GW2011_GWA2_47_9</name>
    <dbReference type="NCBI Taxonomy" id="1618445"/>
    <lineage>
        <taxon>Bacteria</taxon>
        <taxon>Candidatus Gottesmaniibacteriota</taxon>
    </lineage>
</organism>
<evidence type="ECO:0000256" key="6">
    <source>
        <dbReference type="ARBA" id="ARBA00022840"/>
    </source>
</evidence>
<protein>
    <recommendedName>
        <fullName evidence="2">alanine--tRNA ligase</fullName>
        <ecNumber evidence="2">6.1.1.7</ecNumber>
    </recommendedName>
</protein>
<dbReference type="Proteomes" id="UP000034739">
    <property type="component" value="Unassembled WGS sequence"/>
</dbReference>
<dbReference type="SUPFAM" id="SSF55681">
    <property type="entry name" value="Class II aaRS and biotin synthetases"/>
    <property type="match status" value="1"/>
</dbReference>
<dbReference type="GO" id="GO:0005524">
    <property type="term" value="F:ATP binding"/>
    <property type="evidence" value="ECO:0007669"/>
    <property type="project" value="UniProtKB-KW"/>
</dbReference>
<dbReference type="Gene3D" id="3.30.930.10">
    <property type="entry name" value="Bira Bifunctional Protein, Domain 2"/>
    <property type="match status" value="1"/>
</dbReference>
<evidence type="ECO:0000259" key="10">
    <source>
        <dbReference type="PROSITE" id="PS50860"/>
    </source>
</evidence>
<dbReference type="GO" id="GO:0004813">
    <property type="term" value="F:alanine-tRNA ligase activity"/>
    <property type="evidence" value="ECO:0007669"/>
    <property type="project" value="UniProtKB-EC"/>
</dbReference>
<dbReference type="Gene3D" id="3.30.54.20">
    <property type="match status" value="1"/>
</dbReference>
<dbReference type="Pfam" id="PF07973">
    <property type="entry name" value="tRNA_SAD"/>
    <property type="match status" value="1"/>
</dbReference>
<dbReference type="InterPro" id="IPR018163">
    <property type="entry name" value="Thr/Ala-tRNA-synth_IIc_edit"/>
</dbReference>
<evidence type="ECO:0000256" key="9">
    <source>
        <dbReference type="ARBA" id="ARBA00023146"/>
    </source>
</evidence>
<dbReference type="InterPro" id="IPR018164">
    <property type="entry name" value="Ala-tRNA-synth_IIc_N"/>
</dbReference>
<dbReference type="InterPro" id="IPR012947">
    <property type="entry name" value="tRNA_SAD"/>
</dbReference>
<dbReference type="SUPFAM" id="SSF101353">
    <property type="entry name" value="Putative anticodon-binding domain of alanyl-tRNA synthetase (AlaRS)"/>
    <property type="match status" value="1"/>
</dbReference>
<dbReference type="Pfam" id="PF01411">
    <property type="entry name" value="tRNA-synt_2c"/>
    <property type="match status" value="1"/>
</dbReference>
<comment type="caution">
    <text evidence="11">The sequence shown here is derived from an EMBL/GenBank/DDBJ whole genome shotgun (WGS) entry which is preliminary data.</text>
</comment>
<keyword evidence="6" id="KW-0067">ATP-binding</keyword>
<proteinExistence type="inferred from homology"/>
<dbReference type="InterPro" id="IPR050058">
    <property type="entry name" value="Ala-tRNA_ligase"/>
</dbReference>
<dbReference type="InterPro" id="IPR002318">
    <property type="entry name" value="Ala-tRNA-lgiase_IIc"/>
</dbReference>
<dbReference type="EMBL" id="LCOY01000019">
    <property type="protein sequence ID" value="KKU87749.1"/>
    <property type="molecule type" value="Genomic_DNA"/>
</dbReference>
<keyword evidence="9" id="KW-0030">Aminoacyl-tRNA synthetase</keyword>
<dbReference type="GO" id="GO:0006419">
    <property type="term" value="P:alanyl-tRNA aminoacylation"/>
    <property type="evidence" value="ECO:0007669"/>
    <property type="project" value="InterPro"/>
</dbReference>
<comment type="similarity">
    <text evidence="1">Belongs to the class-II aminoacyl-tRNA synthetase family.</text>
</comment>
<dbReference type="NCBIfam" id="NF002436">
    <property type="entry name" value="PRK01584.1"/>
    <property type="match status" value="1"/>
</dbReference>
<dbReference type="PROSITE" id="PS50860">
    <property type="entry name" value="AA_TRNA_LIGASE_II_ALA"/>
    <property type="match status" value="1"/>
</dbReference>
<evidence type="ECO:0000256" key="3">
    <source>
        <dbReference type="ARBA" id="ARBA00022555"/>
    </source>
</evidence>
<dbReference type="InterPro" id="IPR018162">
    <property type="entry name" value="Ala-tRNA-ligase_IIc_anticod-bd"/>
</dbReference>
<gene>
    <name evidence="11" type="ORF">UY16_C0019G0010</name>
</gene>
<evidence type="ECO:0000256" key="8">
    <source>
        <dbReference type="ARBA" id="ARBA00022917"/>
    </source>
</evidence>
<evidence type="ECO:0000313" key="12">
    <source>
        <dbReference type="Proteomes" id="UP000034739"/>
    </source>
</evidence>
<keyword evidence="8" id="KW-0648">Protein biosynthesis</keyword>
<sequence>MKSGDVRKKYLEFFTARGHAEIPSAPLVPENDPTTLFTSSGMQPLIPYLLGQPHPSGKRLVDSQKSFRSQDIEEVGDNRHTTFFEMLGNWSLGDYFKKEQLLWNFEFLTRELRLDPKRLYVTVFEGEGSVPKDTVSIEIWKEIFAGVGIDAGEKERIFAYPASKNWWSRSGEPQNMPPGEPGGPDSEVFFDFGAHLKFHEQSPDKEAPCHPNCDCGRFLEIANSVFMQYQKMEDGTLKELKQKNVDFGGGLERMVAATNDDPDVFRTDMFTAVIQIIEQTSGKTYGENKEETLAMRIVADHMRASVMMMTDGVLPSNKTQGYVLRRLIRRSLLYGRKLGLSKDLTYIGTLVEPIAQVYEDAYPEVTEKAAEVKLILQEEALRFAGTLERGIAEIEKLETLDGKKAFTLYETYGFPWEMTVEITAEKGQTVDRGQFEEEFKKHQALSRTAAAGMFKGGLADKSEETIRLHTAHHLLLAALQKIVDPNIKQRGSNITAERLRMDFSFARKVTPEELTKVEELVNQKIAEDLPVMRKEMKREEAEKVGAQMEFGHKYPDIVSVYFVGSPSDFFSAEFCGGPHVAHTGVIGHFKIKKEESAASGIRRIYALLEVV</sequence>
<dbReference type="PATRIC" id="fig|1618445.3.peg.635"/>
<dbReference type="CDD" id="cd00673">
    <property type="entry name" value="AlaRS_core"/>
    <property type="match status" value="1"/>
</dbReference>
<keyword evidence="7" id="KW-0694">RNA-binding</keyword>
<dbReference type="SUPFAM" id="SSF55186">
    <property type="entry name" value="ThrRS/AlaRS common domain"/>
    <property type="match status" value="1"/>
</dbReference>
<dbReference type="InterPro" id="IPR018165">
    <property type="entry name" value="Ala-tRNA-synth_IIc_core"/>
</dbReference>
<evidence type="ECO:0000313" key="11">
    <source>
        <dbReference type="EMBL" id="KKU87749.1"/>
    </source>
</evidence>
<dbReference type="PRINTS" id="PR00980">
    <property type="entry name" value="TRNASYNTHALA"/>
</dbReference>
<evidence type="ECO:0000256" key="7">
    <source>
        <dbReference type="ARBA" id="ARBA00022884"/>
    </source>
</evidence>
<dbReference type="AlphaFoldDB" id="A0A0G1U136"/>
<keyword evidence="3" id="KW-0820">tRNA-binding</keyword>
<dbReference type="GO" id="GO:0005829">
    <property type="term" value="C:cytosol"/>
    <property type="evidence" value="ECO:0007669"/>
    <property type="project" value="TreeGrafter"/>
</dbReference>
<reference evidence="11 12" key="1">
    <citation type="journal article" date="2015" name="Nature">
        <title>rRNA introns, odd ribosomes, and small enigmatic genomes across a large radiation of phyla.</title>
        <authorList>
            <person name="Brown C.T."/>
            <person name="Hug L.A."/>
            <person name="Thomas B.C."/>
            <person name="Sharon I."/>
            <person name="Castelle C.J."/>
            <person name="Singh A."/>
            <person name="Wilkins M.J."/>
            <person name="Williams K.H."/>
            <person name="Banfield J.F."/>
        </authorList>
    </citation>
    <scope>NUCLEOTIDE SEQUENCE [LARGE SCALE GENOMIC DNA]</scope>
</reference>
<dbReference type="GO" id="GO:0002161">
    <property type="term" value="F:aminoacyl-tRNA deacylase activity"/>
    <property type="evidence" value="ECO:0007669"/>
    <property type="project" value="TreeGrafter"/>
</dbReference>
<name>A0A0G1U136_9BACT</name>
<dbReference type="Gene3D" id="3.30.980.10">
    <property type="entry name" value="Threonyl-trna Synthetase, Chain A, domain 2"/>
    <property type="match status" value="1"/>
</dbReference>
<dbReference type="PANTHER" id="PTHR11777:SF9">
    <property type="entry name" value="ALANINE--TRNA LIGASE, CYTOPLASMIC"/>
    <property type="match status" value="1"/>
</dbReference>
<evidence type="ECO:0000256" key="2">
    <source>
        <dbReference type="ARBA" id="ARBA00013168"/>
    </source>
</evidence>
<dbReference type="SMART" id="SM00863">
    <property type="entry name" value="tRNA_SAD"/>
    <property type="match status" value="1"/>
</dbReference>
<evidence type="ECO:0000256" key="1">
    <source>
        <dbReference type="ARBA" id="ARBA00008226"/>
    </source>
</evidence>
<dbReference type="GO" id="GO:0000049">
    <property type="term" value="F:tRNA binding"/>
    <property type="evidence" value="ECO:0007669"/>
    <property type="project" value="UniProtKB-KW"/>
</dbReference>
<accession>A0A0G1U136</accession>
<evidence type="ECO:0000256" key="4">
    <source>
        <dbReference type="ARBA" id="ARBA00022598"/>
    </source>
</evidence>
<dbReference type="PANTHER" id="PTHR11777">
    <property type="entry name" value="ALANYL-TRNA SYNTHETASE"/>
    <property type="match status" value="1"/>
</dbReference>
<keyword evidence="4 11" id="KW-0436">Ligase</keyword>
<feature type="domain" description="Alanyl-transfer RNA synthetases family profile" evidence="10">
    <location>
        <begin position="1"/>
        <end position="607"/>
    </location>
</feature>
<keyword evidence="5" id="KW-0547">Nucleotide-binding</keyword>
<dbReference type="InterPro" id="IPR045864">
    <property type="entry name" value="aa-tRNA-synth_II/BPL/LPL"/>
</dbReference>
<dbReference type="EC" id="6.1.1.7" evidence="2"/>
<evidence type="ECO:0000256" key="5">
    <source>
        <dbReference type="ARBA" id="ARBA00022741"/>
    </source>
</evidence>